<keyword evidence="1" id="KW-0813">Transport</keyword>
<dbReference type="SMART" id="SM00382">
    <property type="entry name" value="AAA"/>
    <property type="match status" value="1"/>
</dbReference>
<sequence length="237" mass="25780">MSMSNCVIELKGLNRSFINGAGENHVLKQIDFSVNSGDMVAILGQSGSGKSTLLSIMGLLDKADSGQYLLCGQDVSTLSTYQLSQLRNGHIGWVFQNFNLIADMTVTENLTVPLRFNQSVNRVDYEAKIDEVLSKIGLDDKKSFFPAELSGGQQQRVAIARALICQPDIILCDEPTGNLDSANSDNVMELLSGLNQEGRTVLIITHDPAVAAYCHKAYKICDGEIQAILQQGFKHAV</sequence>
<dbReference type="InterPro" id="IPR017871">
    <property type="entry name" value="ABC_transporter-like_CS"/>
</dbReference>
<dbReference type="CDD" id="cd03255">
    <property type="entry name" value="ABC_MJ0796_LolCDE_FtsE"/>
    <property type="match status" value="1"/>
</dbReference>
<proteinExistence type="predicted"/>
<evidence type="ECO:0000256" key="3">
    <source>
        <dbReference type="ARBA" id="ARBA00022840"/>
    </source>
</evidence>
<evidence type="ECO:0000313" key="6">
    <source>
        <dbReference type="Proteomes" id="UP000316416"/>
    </source>
</evidence>
<dbReference type="GO" id="GO:0005524">
    <property type="term" value="F:ATP binding"/>
    <property type="evidence" value="ECO:0007669"/>
    <property type="project" value="UniProtKB-KW"/>
</dbReference>
<dbReference type="InterPro" id="IPR015854">
    <property type="entry name" value="ABC_transpr_LolD-like"/>
</dbReference>
<accession>A0ABX6VD32</accession>
<name>A0ABX6VD32_9GAMM</name>
<evidence type="ECO:0000259" key="4">
    <source>
        <dbReference type="PROSITE" id="PS50893"/>
    </source>
</evidence>
<dbReference type="InterPro" id="IPR003593">
    <property type="entry name" value="AAA+_ATPase"/>
</dbReference>
<protein>
    <submittedName>
        <fullName evidence="5">ABC transporter ATP-binding protein</fullName>
    </submittedName>
</protein>
<dbReference type="Proteomes" id="UP000316416">
    <property type="component" value="Chromosome"/>
</dbReference>
<keyword evidence="2" id="KW-0547">Nucleotide-binding</keyword>
<dbReference type="PROSITE" id="PS50893">
    <property type="entry name" value="ABC_TRANSPORTER_2"/>
    <property type="match status" value="1"/>
</dbReference>
<feature type="domain" description="ABC transporter" evidence="4">
    <location>
        <begin position="8"/>
        <end position="237"/>
    </location>
</feature>
<keyword evidence="3 5" id="KW-0067">ATP-binding</keyword>
<dbReference type="InterPro" id="IPR027417">
    <property type="entry name" value="P-loop_NTPase"/>
</dbReference>
<organism evidence="5 6">
    <name type="scientific">Shewanella eurypsychrophilus</name>
    <dbReference type="NCBI Taxonomy" id="2593656"/>
    <lineage>
        <taxon>Bacteria</taxon>
        <taxon>Pseudomonadati</taxon>
        <taxon>Pseudomonadota</taxon>
        <taxon>Gammaproteobacteria</taxon>
        <taxon>Alteromonadales</taxon>
        <taxon>Shewanellaceae</taxon>
        <taxon>Shewanella</taxon>
    </lineage>
</organism>
<dbReference type="PANTHER" id="PTHR24220:SF86">
    <property type="entry name" value="ABC TRANSPORTER ABCH.1"/>
    <property type="match status" value="1"/>
</dbReference>
<dbReference type="InterPro" id="IPR003439">
    <property type="entry name" value="ABC_transporter-like_ATP-bd"/>
</dbReference>
<gene>
    <name evidence="5" type="ORF">FM038_024805</name>
</gene>
<dbReference type="Pfam" id="PF00005">
    <property type="entry name" value="ABC_tran"/>
    <property type="match status" value="1"/>
</dbReference>
<dbReference type="PROSITE" id="PS00211">
    <property type="entry name" value="ABC_TRANSPORTER_1"/>
    <property type="match status" value="1"/>
</dbReference>
<dbReference type="EMBL" id="CP045503">
    <property type="protein sequence ID" value="QPG60645.1"/>
    <property type="molecule type" value="Genomic_DNA"/>
</dbReference>
<evidence type="ECO:0000313" key="5">
    <source>
        <dbReference type="EMBL" id="QPG60645.1"/>
    </source>
</evidence>
<evidence type="ECO:0000256" key="2">
    <source>
        <dbReference type="ARBA" id="ARBA00022741"/>
    </source>
</evidence>
<reference evidence="5" key="1">
    <citation type="submission" date="2021-07" db="EMBL/GenBank/DDBJ databases">
        <title>Shewanella sp. YLB-07 whole genome sequence.</title>
        <authorList>
            <person name="Yu L."/>
        </authorList>
    </citation>
    <scope>NUCLEOTIDE SEQUENCE</scope>
    <source>
        <strain evidence="5">YLB-08</strain>
    </source>
</reference>
<evidence type="ECO:0000256" key="1">
    <source>
        <dbReference type="ARBA" id="ARBA00022448"/>
    </source>
</evidence>
<dbReference type="InterPro" id="IPR017911">
    <property type="entry name" value="MacB-like_ATP-bd"/>
</dbReference>
<keyword evidence="6" id="KW-1185">Reference proteome</keyword>
<dbReference type="Gene3D" id="3.40.50.300">
    <property type="entry name" value="P-loop containing nucleotide triphosphate hydrolases"/>
    <property type="match status" value="1"/>
</dbReference>
<dbReference type="PANTHER" id="PTHR24220">
    <property type="entry name" value="IMPORT ATP-BINDING PROTEIN"/>
    <property type="match status" value="1"/>
</dbReference>
<dbReference type="SUPFAM" id="SSF52540">
    <property type="entry name" value="P-loop containing nucleoside triphosphate hydrolases"/>
    <property type="match status" value="1"/>
</dbReference>